<name>A0A2A4G973_9FLAO</name>
<dbReference type="Pfam" id="PF12771">
    <property type="entry name" value="SusD-like_2"/>
    <property type="match status" value="1"/>
</dbReference>
<sequence length="562" mass="61045">MKKIFNYIIAVVLLGGVYTSCETTDLDLRVSPNELSLDQSDPNLLLNSIQLAYVSNMNRFNDLGAGATRVQYATGGGQDYFTTYPGTTMNAIWSRTYSSDFNDAGEDDDVGMWTNLDAIRTIDANNEDNDYSFHIAMGETLLAHNLMLIVDYMGEAVFTQAGNPTEFPAPMMDSGQDVYASAMALLDSAEALFNKGTGLLGGSDFFYGGSASKWIKLINTIRLKAHVTTGNTAAFNAIVAGDNYISSSADDMVWQYGSQVQNPDARHPYYAADYTPSGANIYQPNWTMEYMLDSNDPRIRYYFYRQNSETPGAGTTEPDEETLACSLVIPPPHYDGFTYCSVENGYWGRSHGNNEGAPPDNFLRTASGVYPAGGMFDDNSYANVGLGKGGAGAGIEPIILASYVDFWKGQNAIAANAPMAEVAGHLQAGMEKSIAKVTSFGALDGNADKSFEPSDTDIEAFVTGVVADFNAASGDDAVNIFSEQYWIALYGGGAEAFNYYRKTGFPNNLPPHWEPNPGNFPRTFLYPSDETITNPNLTQRTDLSTQVFWDTNPGGPAFPPSN</sequence>
<accession>A0A2A4G973</accession>
<organism evidence="1 2">
    <name type="scientific">Sediminicola luteus</name>
    <dbReference type="NCBI Taxonomy" id="319238"/>
    <lineage>
        <taxon>Bacteria</taxon>
        <taxon>Pseudomonadati</taxon>
        <taxon>Bacteroidota</taxon>
        <taxon>Flavobacteriia</taxon>
        <taxon>Flavobacteriales</taxon>
        <taxon>Flavobacteriaceae</taxon>
        <taxon>Sediminicola</taxon>
    </lineage>
</organism>
<dbReference type="InterPro" id="IPR011990">
    <property type="entry name" value="TPR-like_helical_dom_sf"/>
</dbReference>
<evidence type="ECO:0000313" key="1">
    <source>
        <dbReference type="EMBL" id="PCE64536.1"/>
    </source>
</evidence>
<dbReference type="SUPFAM" id="SSF48452">
    <property type="entry name" value="TPR-like"/>
    <property type="match status" value="1"/>
</dbReference>
<proteinExistence type="predicted"/>
<protein>
    <recommendedName>
        <fullName evidence="3">SusD/RagB family nutrient-binding outer membrane lipoprotein</fullName>
    </recommendedName>
</protein>
<evidence type="ECO:0000313" key="2">
    <source>
        <dbReference type="Proteomes" id="UP000219559"/>
    </source>
</evidence>
<dbReference type="OrthoDB" id="725917at2"/>
<dbReference type="AlphaFoldDB" id="A0A2A4G973"/>
<dbReference type="Gene3D" id="1.25.40.390">
    <property type="match status" value="2"/>
</dbReference>
<evidence type="ECO:0008006" key="3">
    <source>
        <dbReference type="Google" id="ProtNLM"/>
    </source>
</evidence>
<dbReference type="EMBL" id="NBWU01000003">
    <property type="protein sequence ID" value="PCE64536.1"/>
    <property type="molecule type" value="Genomic_DNA"/>
</dbReference>
<dbReference type="Proteomes" id="UP000219559">
    <property type="component" value="Unassembled WGS sequence"/>
</dbReference>
<dbReference type="InterPro" id="IPR041662">
    <property type="entry name" value="SusD-like_2"/>
</dbReference>
<comment type="caution">
    <text evidence="1">The sequence shown here is derived from an EMBL/GenBank/DDBJ whole genome shotgun (WGS) entry which is preliminary data.</text>
</comment>
<reference evidence="1 2" key="1">
    <citation type="submission" date="2017-04" db="EMBL/GenBank/DDBJ databases">
        <title>A new member of the family Flavobacteriaceae isolated from ascidians.</title>
        <authorList>
            <person name="Chen L."/>
        </authorList>
    </citation>
    <scope>NUCLEOTIDE SEQUENCE [LARGE SCALE GENOMIC DNA]</scope>
    <source>
        <strain evidence="1 2">HQA918</strain>
    </source>
</reference>
<gene>
    <name evidence="1" type="ORF">B7P33_09645</name>
</gene>
<keyword evidence="2" id="KW-1185">Reference proteome</keyword>